<dbReference type="AlphaFoldDB" id="A0AA35KA22"/>
<protein>
    <submittedName>
        <fullName evidence="2">Uncharacterized protein</fullName>
    </submittedName>
</protein>
<feature type="compositionally biased region" description="Low complexity" evidence="1">
    <location>
        <begin position="53"/>
        <end position="73"/>
    </location>
</feature>
<dbReference type="Proteomes" id="UP001178461">
    <property type="component" value="Chromosome 4"/>
</dbReference>
<keyword evidence="3" id="KW-1185">Reference proteome</keyword>
<organism evidence="2 3">
    <name type="scientific">Podarcis lilfordi</name>
    <name type="common">Lilford's wall lizard</name>
    <dbReference type="NCBI Taxonomy" id="74358"/>
    <lineage>
        <taxon>Eukaryota</taxon>
        <taxon>Metazoa</taxon>
        <taxon>Chordata</taxon>
        <taxon>Craniata</taxon>
        <taxon>Vertebrata</taxon>
        <taxon>Euteleostomi</taxon>
        <taxon>Lepidosauria</taxon>
        <taxon>Squamata</taxon>
        <taxon>Bifurcata</taxon>
        <taxon>Unidentata</taxon>
        <taxon>Episquamata</taxon>
        <taxon>Laterata</taxon>
        <taxon>Lacertibaenia</taxon>
        <taxon>Lacertidae</taxon>
        <taxon>Podarcis</taxon>
    </lineage>
</organism>
<name>A0AA35KA22_9SAUR</name>
<reference evidence="2" key="1">
    <citation type="submission" date="2022-12" db="EMBL/GenBank/DDBJ databases">
        <authorList>
            <person name="Alioto T."/>
            <person name="Alioto T."/>
            <person name="Gomez Garrido J."/>
        </authorList>
    </citation>
    <scope>NUCLEOTIDE SEQUENCE</scope>
</reference>
<evidence type="ECO:0000256" key="1">
    <source>
        <dbReference type="SAM" id="MobiDB-lite"/>
    </source>
</evidence>
<accession>A0AA35KA22</accession>
<feature type="compositionally biased region" description="Low complexity" evidence="1">
    <location>
        <begin position="33"/>
        <end position="43"/>
    </location>
</feature>
<gene>
    <name evidence="2" type="ORF">PODLI_1B011657</name>
</gene>
<evidence type="ECO:0000313" key="3">
    <source>
        <dbReference type="Proteomes" id="UP001178461"/>
    </source>
</evidence>
<sequence length="135" mass="14200">MAACKSVAFKGEAREVTKEGGSLSSWRPPHLAPPESSASLAPSQRPPAPSSTPPEDAAAAAAAAATRGEAGAPEPRRRGEAGGDEDEEDPCSQTRRVVECCEDFPGSTVIDEIRLELFSSEGYLSSIKEFSRLPQ</sequence>
<feature type="region of interest" description="Disordered" evidence="1">
    <location>
        <begin position="1"/>
        <end position="96"/>
    </location>
</feature>
<proteinExistence type="predicted"/>
<dbReference type="EMBL" id="OX395129">
    <property type="protein sequence ID" value="CAI5773549.1"/>
    <property type="molecule type" value="Genomic_DNA"/>
</dbReference>
<evidence type="ECO:0000313" key="2">
    <source>
        <dbReference type="EMBL" id="CAI5773549.1"/>
    </source>
</evidence>